<feature type="domain" description="Zn(2)-C6 fungal-type" evidence="7">
    <location>
        <begin position="16"/>
        <end position="45"/>
    </location>
</feature>
<dbReference type="InterPro" id="IPR036864">
    <property type="entry name" value="Zn2-C6_fun-type_DNA-bd_sf"/>
</dbReference>
<sequence>MASVVPNGPQKRARIACVQCREMKRKCDGTHPCDTCRRYGHECRFAARTQLPEPKSPPARRIPLPAHIPPKTARQRSIVANSGQGFIRQVVKNIDPVNAPRLRLVAWNCGTRAEVAMPFIATAITDLLSQEQMTNLAMAYFEKVDPCYAFVERDRVFMEIGQRWQQPIPPRDVDAMLCGIAALGSYFSKAHTVAVERHLVKLAKTILDDLDVPTEPDLYTLTAWVCRVVYVRAACEPLTAYMASCSAMHQMEIAGVHHGSRPEKGIFELPKKIDCPPQILRRLFGVAQHLNTWISYDVGLSRVSLTAPDIPMEPEPPGQYSDKLLQLLPDTLSLDPLDTQDEDMLRAALETLLTKRDTQGPLVMAQANLLLTILRRLGSLRIGEDPLLEPSLRFLTKSLAAARKMNEDDEPWHHLANVPFQIFCMLLAIDTPASLRMVDDAVQTIIAITKSYNTTTLREAANTMYLILSLHKKRRRADAQIMESILATPLDLGVANNENMAETFTWPMPNENEVGWLHSLMAEFPTLQNMEYGDMVSSSWDSADGMT</sequence>
<dbReference type="SMART" id="SM00066">
    <property type="entry name" value="GAL4"/>
    <property type="match status" value="1"/>
</dbReference>
<evidence type="ECO:0000313" key="9">
    <source>
        <dbReference type="Proteomes" id="UP000038010"/>
    </source>
</evidence>
<comment type="caution">
    <text evidence="8">The sequence shown here is derived from an EMBL/GenBank/DDBJ whole genome shotgun (WGS) entry which is preliminary data.</text>
</comment>
<dbReference type="InterPro" id="IPR001138">
    <property type="entry name" value="Zn2Cys6_DnaBD"/>
</dbReference>
<evidence type="ECO:0000256" key="2">
    <source>
        <dbReference type="ARBA" id="ARBA00022833"/>
    </source>
</evidence>
<dbReference type="PANTHER" id="PTHR31779:SF5">
    <property type="entry name" value="ZN(II)2CYS6 TRANSCRIPTION FACTOR (EUROFUNG)"/>
    <property type="match status" value="1"/>
</dbReference>
<evidence type="ECO:0000256" key="1">
    <source>
        <dbReference type="ARBA" id="ARBA00022723"/>
    </source>
</evidence>
<keyword evidence="1" id="KW-0479">Metal-binding</keyword>
<evidence type="ECO:0000256" key="4">
    <source>
        <dbReference type="ARBA" id="ARBA00023125"/>
    </source>
</evidence>
<dbReference type="OrthoDB" id="4064873at2759"/>
<dbReference type="PANTHER" id="PTHR31779">
    <property type="entry name" value="2-NITROPROPANE DIOXYGENASE FAMILY, PUTATIVE (AFU_ORTHOLOGUE AFUA_2G17430)-RELATED"/>
    <property type="match status" value="1"/>
</dbReference>
<dbReference type="AlphaFoldDB" id="A0A0N1NXP2"/>
<organism evidence="8 9">
    <name type="scientific">Cyphellophora attinorum</name>
    <dbReference type="NCBI Taxonomy" id="1664694"/>
    <lineage>
        <taxon>Eukaryota</taxon>
        <taxon>Fungi</taxon>
        <taxon>Dikarya</taxon>
        <taxon>Ascomycota</taxon>
        <taxon>Pezizomycotina</taxon>
        <taxon>Eurotiomycetes</taxon>
        <taxon>Chaetothyriomycetidae</taxon>
        <taxon>Chaetothyriales</taxon>
        <taxon>Cyphellophoraceae</taxon>
        <taxon>Cyphellophora</taxon>
    </lineage>
</organism>
<dbReference type="EMBL" id="LFJN01000063">
    <property type="protein sequence ID" value="KPI34367.1"/>
    <property type="molecule type" value="Genomic_DNA"/>
</dbReference>
<accession>A0A0N1NXP2</accession>
<keyword evidence="2" id="KW-0862">Zinc</keyword>
<name>A0A0N1NXP2_9EURO</name>
<keyword evidence="3" id="KW-0805">Transcription regulation</keyword>
<dbReference type="Proteomes" id="UP000038010">
    <property type="component" value="Unassembled WGS sequence"/>
</dbReference>
<evidence type="ECO:0000256" key="3">
    <source>
        <dbReference type="ARBA" id="ARBA00023015"/>
    </source>
</evidence>
<proteinExistence type="predicted"/>
<gene>
    <name evidence="8" type="ORF">AB675_4896</name>
</gene>
<evidence type="ECO:0000259" key="7">
    <source>
        <dbReference type="PROSITE" id="PS50048"/>
    </source>
</evidence>
<dbReference type="PROSITE" id="PS00463">
    <property type="entry name" value="ZN2_CY6_FUNGAL_1"/>
    <property type="match status" value="1"/>
</dbReference>
<dbReference type="GO" id="GO:0003677">
    <property type="term" value="F:DNA binding"/>
    <property type="evidence" value="ECO:0007669"/>
    <property type="project" value="UniProtKB-KW"/>
</dbReference>
<keyword evidence="4" id="KW-0238">DNA-binding</keyword>
<dbReference type="CDD" id="cd00067">
    <property type="entry name" value="GAL4"/>
    <property type="match status" value="1"/>
</dbReference>
<dbReference type="VEuPathDB" id="FungiDB:AB675_4896"/>
<dbReference type="GO" id="GO:0009410">
    <property type="term" value="P:response to xenobiotic stimulus"/>
    <property type="evidence" value="ECO:0007669"/>
    <property type="project" value="TreeGrafter"/>
</dbReference>
<dbReference type="RefSeq" id="XP_017994330.1">
    <property type="nucleotide sequence ID" value="XM_018145064.1"/>
</dbReference>
<reference evidence="8 9" key="1">
    <citation type="submission" date="2015-06" db="EMBL/GenBank/DDBJ databases">
        <title>Draft genome of the ant-associated black yeast Phialophora attae CBS 131958.</title>
        <authorList>
            <person name="Moreno L.F."/>
            <person name="Stielow B.J."/>
            <person name="de Hoog S."/>
            <person name="Vicente V.A."/>
            <person name="Weiss V.A."/>
            <person name="de Vries M."/>
            <person name="Cruz L.M."/>
            <person name="Souza E.M."/>
        </authorList>
    </citation>
    <scope>NUCLEOTIDE SEQUENCE [LARGE SCALE GENOMIC DNA]</scope>
    <source>
        <strain evidence="8 9">CBS 131958</strain>
    </source>
</reference>
<evidence type="ECO:0000313" key="8">
    <source>
        <dbReference type="EMBL" id="KPI34367.1"/>
    </source>
</evidence>
<evidence type="ECO:0000256" key="5">
    <source>
        <dbReference type="ARBA" id="ARBA00023163"/>
    </source>
</evidence>
<dbReference type="CDD" id="cd12148">
    <property type="entry name" value="fungal_TF_MHR"/>
    <property type="match status" value="1"/>
</dbReference>
<keyword evidence="9" id="KW-1185">Reference proteome</keyword>
<dbReference type="GO" id="GO:0008270">
    <property type="term" value="F:zinc ion binding"/>
    <property type="evidence" value="ECO:0007669"/>
    <property type="project" value="InterPro"/>
</dbReference>
<evidence type="ECO:0000256" key="6">
    <source>
        <dbReference type="ARBA" id="ARBA00023242"/>
    </source>
</evidence>
<dbReference type="GO" id="GO:0000981">
    <property type="term" value="F:DNA-binding transcription factor activity, RNA polymerase II-specific"/>
    <property type="evidence" value="ECO:0007669"/>
    <property type="project" value="InterPro"/>
</dbReference>
<dbReference type="Gene3D" id="4.10.240.10">
    <property type="entry name" value="Zn(2)-C6 fungal-type DNA-binding domain"/>
    <property type="match status" value="1"/>
</dbReference>
<dbReference type="GeneID" id="28736944"/>
<dbReference type="InterPro" id="IPR052478">
    <property type="entry name" value="Metabolite_Synth_Reg"/>
</dbReference>
<protein>
    <submittedName>
        <fullName evidence="8">Protein RDR1</fullName>
    </submittedName>
</protein>
<dbReference type="SUPFAM" id="SSF57701">
    <property type="entry name" value="Zn2/Cys6 DNA-binding domain"/>
    <property type="match status" value="1"/>
</dbReference>
<keyword evidence="5" id="KW-0804">Transcription</keyword>
<dbReference type="PROSITE" id="PS50048">
    <property type="entry name" value="ZN2_CY6_FUNGAL_2"/>
    <property type="match status" value="1"/>
</dbReference>
<dbReference type="Pfam" id="PF00172">
    <property type="entry name" value="Zn_clus"/>
    <property type="match status" value="1"/>
</dbReference>
<keyword evidence="6" id="KW-0539">Nucleus</keyword>